<reference evidence="1 2" key="1">
    <citation type="journal article" date="2019" name="Sci. Rep.">
        <title>Orb-weaving spider Araneus ventricosus genome elucidates the spidroin gene catalogue.</title>
        <authorList>
            <person name="Kono N."/>
            <person name="Nakamura H."/>
            <person name="Ohtoshi R."/>
            <person name="Moran D.A.P."/>
            <person name="Shinohara A."/>
            <person name="Yoshida Y."/>
            <person name="Fujiwara M."/>
            <person name="Mori M."/>
            <person name="Tomita M."/>
            <person name="Arakawa K."/>
        </authorList>
    </citation>
    <scope>NUCLEOTIDE SEQUENCE [LARGE SCALE GENOMIC DNA]</scope>
</reference>
<keyword evidence="2" id="KW-1185">Reference proteome</keyword>
<protein>
    <recommendedName>
        <fullName evidence="3">Endonuclease/exonuclease/phosphatase domain-containing protein</fullName>
    </recommendedName>
</protein>
<dbReference type="Proteomes" id="UP000499080">
    <property type="component" value="Unassembled WGS sequence"/>
</dbReference>
<dbReference type="OrthoDB" id="8069600at2759"/>
<evidence type="ECO:0008006" key="3">
    <source>
        <dbReference type="Google" id="ProtNLM"/>
    </source>
</evidence>
<sequence length="145" mass="16556">MRDINNLSESNSSTPTVSKLLSLFYQNVRGLRTKTKDFFSSLASVDQDVISITNTWLSEDIDSLELFDDRYMVFRWDRDSSSNSCRRGGGFLIAIKSDFLPVFWICWFASRGCLDFSQNKSQAKNACLCCLFSAFLSCLHVCRIL</sequence>
<dbReference type="AlphaFoldDB" id="A0A4Y2LNE0"/>
<accession>A0A4Y2LNE0</accession>
<dbReference type="EMBL" id="BGPR01006134">
    <property type="protein sequence ID" value="GBN16335.1"/>
    <property type="molecule type" value="Genomic_DNA"/>
</dbReference>
<dbReference type="Gene3D" id="3.60.10.10">
    <property type="entry name" value="Endonuclease/exonuclease/phosphatase"/>
    <property type="match status" value="1"/>
</dbReference>
<comment type="caution">
    <text evidence="1">The sequence shown here is derived from an EMBL/GenBank/DDBJ whole genome shotgun (WGS) entry which is preliminary data.</text>
</comment>
<name>A0A4Y2LNE0_ARAVE</name>
<gene>
    <name evidence="1" type="ORF">AVEN_198527_1</name>
</gene>
<evidence type="ECO:0000313" key="1">
    <source>
        <dbReference type="EMBL" id="GBN16335.1"/>
    </source>
</evidence>
<dbReference type="SUPFAM" id="SSF56219">
    <property type="entry name" value="DNase I-like"/>
    <property type="match status" value="1"/>
</dbReference>
<organism evidence="1 2">
    <name type="scientific">Araneus ventricosus</name>
    <name type="common">Orbweaver spider</name>
    <name type="synonym">Epeira ventricosa</name>
    <dbReference type="NCBI Taxonomy" id="182803"/>
    <lineage>
        <taxon>Eukaryota</taxon>
        <taxon>Metazoa</taxon>
        <taxon>Ecdysozoa</taxon>
        <taxon>Arthropoda</taxon>
        <taxon>Chelicerata</taxon>
        <taxon>Arachnida</taxon>
        <taxon>Araneae</taxon>
        <taxon>Araneomorphae</taxon>
        <taxon>Entelegynae</taxon>
        <taxon>Araneoidea</taxon>
        <taxon>Araneidae</taxon>
        <taxon>Araneus</taxon>
    </lineage>
</organism>
<dbReference type="InterPro" id="IPR036691">
    <property type="entry name" value="Endo/exonu/phosph_ase_sf"/>
</dbReference>
<evidence type="ECO:0000313" key="2">
    <source>
        <dbReference type="Proteomes" id="UP000499080"/>
    </source>
</evidence>
<proteinExistence type="predicted"/>